<feature type="domain" description="ABC transporter" evidence="5">
    <location>
        <begin position="2"/>
        <end position="224"/>
    </location>
</feature>
<sequence>MSQKIELQNITLKTQRLLVQDVSLTINKGKVLALVGSSGCGKSKLARLLVGLISPSCGEIRWCGTSLTKLKGKAISQFRKDVQIVFQDQITAVNPRKTIDEIIREPIRHLLSLTKKEQHARITKMLNAVELDSFLLNQRPPQLRGGQLQLVCLARAMVVEPKLLILDEAVSNLDLILQAEIIQLLKNLQQQFHTACLFITHDLRLVEHLCQQIMIMKNGQIIET</sequence>
<dbReference type="SMART" id="SM00382">
    <property type="entry name" value="AAA"/>
    <property type="match status" value="1"/>
</dbReference>
<dbReference type="SUPFAM" id="SSF52540">
    <property type="entry name" value="P-loop containing nucleoside triphosphate hydrolases"/>
    <property type="match status" value="1"/>
</dbReference>
<evidence type="ECO:0000256" key="3">
    <source>
        <dbReference type="ARBA" id="ARBA00022741"/>
    </source>
</evidence>
<evidence type="ECO:0000256" key="4">
    <source>
        <dbReference type="ARBA" id="ARBA00022840"/>
    </source>
</evidence>
<dbReference type="Pfam" id="PF00005">
    <property type="entry name" value="ABC_tran"/>
    <property type="match status" value="1"/>
</dbReference>
<dbReference type="Gene3D" id="3.40.50.300">
    <property type="entry name" value="P-loop containing nucleotide triphosphate hydrolases"/>
    <property type="match status" value="1"/>
</dbReference>
<keyword evidence="4 6" id="KW-0067">ATP-binding</keyword>
<comment type="similarity">
    <text evidence="1">Belongs to the ABC transporter superfamily.</text>
</comment>
<keyword evidence="3" id="KW-0547">Nucleotide-binding</keyword>
<protein>
    <submittedName>
        <fullName evidence="6">Nickel import ATP-binding protein NikE</fullName>
        <ecNumber evidence="6">3.6.3.24</ecNumber>
    </submittedName>
</protein>
<dbReference type="InterPro" id="IPR050319">
    <property type="entry name" value="ABC_transp_ATP-bind"/>
</dbReference>
<evidence type="ECO:0000256" key="2">
    <source>
        <dbReference type="ARBA" id="ARBA00022448"/>
    </source>
</evidence>
<keyword evidence="6" id="KW-0378">Hydrolase</keyword>
<dbReference type="GO" id="GO:0005524">
    <property type="term" value="F:ATP binding"/>
    <property type="evidence" value="ECO:0007669"/>
    <property type="project" value="UniProtKB-KW"/>
</dbReference>
<proteinExistence type="inferred from homology"/>
<evidence type="ECO:0000256" key="1">
    <source>
        <dbReference type="ARBA" id="ARBA00005417"/>
    </source>
</evidence>
<organism evidence="6">
    <name type="scientific">Arsenophonus endosymbiont of Trialeurodes vaporariorum</name>
    <dbReference type="NCBI Taxonomy" id="235567"/>
    <lineage>
        <taxon>Bacteria</taxon>
        <taxon>Pseudomonadati</taxon>
        <taxon>Pseudomonadota</taxon>
        <taxon>Gammaproteobacteria</taxon>
        <taxon>Enterobacterales</taxon>
        <taxon>Morganellaceae</taxon>
        <taxon>Arsenophonus</taxon>
    </lineage>
</organism>
<gene>
    <name evidence="6" type="primary">nikE</name>
    <name evidence="6" type="ORF">ARTV_2404</name>
</gene>
<accession>A0A3B0M1S3</accession>
<evidence type="ECO:0000313" key="6">
    <source>
        <dbReference type="EMBL" id="SSW96143.1"/>
    </source>
</evidence>
<dbReference type="PROSITE" id="PS50893">
    <property type="entry name" value="ABC_TRANSPORTER_2"/>
    <property type="match status" value="1"/>
</dbReference>
<evidence type="ECO:0000259" key="5">
    <source>
        <dbReference type="PROSITE" id="PS50893"/>
    </source>
</evidence>
<dbReference type="AlphaFoldDB" id="A0A3B0M1S3"/>
<name>A0A3B0M1S3_9GAMM</name>
<dbReference type="PANTHER" id="PTHR43776">
    <property type="entry name" value="TRANSPORT ATP-BINDING PROTEIN"/>
    <property type="match status" value="1"/>
</dbReference>
<dbReference type="GO" id="GO:0055085">
    <property type="term" value="P:transmembrane transport"/>
    <property type="evidence" value="ECO:0007669"/>
    <property type="project" value="UniProtKB-ARBA"/>
</dbReference>
<dbReference type="CDD" id="cd03257">
    <property type="entry name" value="ABC_NikE_OppD_transporters"/>
    <property type="match status" value="1"/>
</dbReference>
<dbReference type="GO" id="GO:0016887">
    <property type="term" value="F:ATP hydrolysis activity"/>
    <property type="evidence" value="ECO:0007669"/>
    <property type="project" value="InterPro"/>
</dbReference>
<dbReference type="InterPro" id="IPR003439">
    <property type="entry name" value="ABC_transporter-like_ATP-bd"/>
</dbReference>
<dbReference type="EMBL" id="UFQR01000010">
    <property type="protein sequence ID" value="SSW96143.1"/>
    <property type="molecule type" value="Genomic_DNA"/>
</dbReference>
<reference evidence="6" key="1">
    <citation type="submission" date="2018-04" db="EMBL/GenBank/DDBJ databases">
        <authorList>
            <person name="Go L.Y."/>
            <person name="Mitchell J.A."/>
        </authorList>
    </citation>
    <scope>NUCLEOTIDE SEQUENCE</scope>
    <source>
        <strain evidence="6">ARTV</strain>
    </source>
</reference>
<dbReference type="PANTHER" id="PTHR43776:SF7">
    <property type="entry name" value="D,D-DIPEPTIDE TRANSPORT ATP-BINDING PROTEIN DDPF-RELATED"/>
    <property type="match status" value="1"/>
</dbReference>
<dbReference type="EC" id="3.6.3.24" evidence="6"/>
<keyword evidence="2" id="KW-0813">Transport</keyword>
<dbReference type="InterPro" id="IPR003593">
    <property type="entry name" value="AAA+_ATPase"/>
</dbReference>
<dbReference type="InterPro" id="IPR027417">
    <property type="entry name" value="P-loop_NTPase"/>
</dbReference>